<sequence length="107" mass="12479">MYDTMGCLAQKGNVECISEKNSSIAIIAYHHRSFTLSWSDLEDLLEEQICNPSQTTFSVLFLVLTFLLHSYPFFIHFYLFVFLFFLQEAMFNILTVRGLSFLLLMCL</sequence>
<protein>
    <submittedName>
        <fullName evidence="2">Uncharacterized protein</fullName>
    </submittedName>
</protein>
<keyword evidence="1" id="KW-0472">Membrane</keyword>
<dbReference type="EMBL" id="GILB01008538">
    <property type="protein sequence ID" value="NUU88871.1"/>
    <property type="molecule type" value="Transcribed_RNA"/>
</dbReference>
<organism evidence="2">
    <name type="scientific">Populus davidiana</name>
    <dbReference type="NCBI Taxonomy" id="266767"/>
    <lineage>
        <taxon>Eukaryota</taxon>
        <taxon>Viridiplantae</taxon>
        <taxon>Streptophyta</taxon>
        <taxon>Embryophyta</taxon>
        <taxon>Tracheophyta</taxon>
        <taxon>Spermatophyta</taxon>
        <taxon>Magnoliopsida</taxon>
        <taxon>eudicotyledons</taxon>
        <taxon>Gunneridae</taxon>
        <taxon>Pentapetalae</taxon>
        <taxon>rosids</taxon>
        <taxon>fabids</taxon>
        <taxon>Malpighiales</taxon>
        <taxon>Salicaceae</taxon>
        <taxon>Saliceae</taxon>
        <taxon>Populus</taxon>
    </lineage>
</organism>
<accession>A0A6M2EW44</accession>
<keyword evidence="1" id="KW-1133">Transmembrane helix</keyword>
<keyword evidence="1" id="KW-0812">Transmembrane</keyword>
<evidence type="ECO:0000256" key="1">
    <source>
        <dbReference type="SAM" id="Phobius"/>
    </source>
</evidence>
<evidence type="ECO:0000313" key="2">
    <source>
        <dbReference type="EMBL" id="NUU88871.1"/>
    </source>
</evidence>
<reference evidence="2" key="1">
    <citation type="submission" date="2020-03" db="EMBL/GenBank/DDBJ databases">
        <authorList>
            <person name="Zhang R."/>
        </authorList>
    </citation>
    <scope>NUCLEOTIDE SEQUENCE</scope>
</reference>
<name>A0A6M2EW44_9ROSI</name>
<feature type="transmembrane region" description="Helical" evidence="1">
    <location>
        <begin position="59"/>
        <end position="83"/>
    </location>
</feature>
<dbReference type="AlphaFoldDB" id="A0A6M2EW44"/>
<proteinExistence type="predicted"/>